<protein>
    <submittedName>
        <fullName evidence="1">Uncharacterized protein</fullName>
    </submittedName>
</protein>
<dbReference type="AlphaFoldDB" id="A0A2J6PZE4"/>
<name>A0A2J6PZE4_9HELO</name>
<evidence type="ECO:0000313" key="2">
    <source>
        <dbReference type="Proteomes" id="UP000235672"/>
    </source>
</evidence>
<accession>A0A2J6PZE4</accession>
<keyword evidence="2" id="KW-1185">Reference proteome</keyword>
<feature type="non-terminal residue" evidence="1">
    <location>
        <position position="141"/>
    </location>
</feature>
<dbReference type="EMBL" id="KZ613489">
    <property type="protein sequence ID" value="PMD19344.1"/>
    <property type="molecule type" value="Genomic_DNA"/>
</dbReference>
<reference evidence="1 2" key="1">
    <citation type="submission" date="2016-05" db="EMBL/GenBank/DDBJ databases">
        <title>A degradative enzymes factory behind the ericoid mycorrhizal symbiosis.</title>
        <authorList>
            <consortium name="DOE Joint Genome Institute"/>
            <person name="Martino E."/>
            <person name="Morin E."/>
            <person name="Grelet G."/>
            <person name="Kuo A."/>
            <person name="Kohler A."/>
            <person name="Daghino S."/>
            <person name="Barry K."/>
            <person name="Choi C."/>
            <person name="Cichocki N."/>
            <person name="Clum A."/>
            <person name="Copeland A."/>
            <person name="Hainaut M."/>
            <person name="Haridas S."/>
            <person name="Labutti K."/>
            <person name="Lindquist E."/>
            <person name="Lipzen A."/>
            <person name="Khouja H.-R."/>
            <person name="Murat C."/>
            <person name="Ohm R."/>
            <person name="Olson A."/>
            <person name="Spatafora J."/>
            <person name="Veneault-Fourrey C."/>
            <person name="Henrissat B."/>
            <person name="Grigoriev I."/>
            <person name="Martin F."/>
            <person name="Perotto S."/>
        </authorList>
    </citation>
    <scope>NUCLEOTIDE SEQUENCE [LARGE SCALE GENOMIC DNA]</scope>
    <source>
        <strain evidence="1 2">UAMH 7357</strain>
    </source>
</reference>
<gene>
    <name evidence="1" type="ORF">NA56DRAFT_533820</name>
</gene>
<evidence type="ECO:0000313" key="1">
    <source>
        <dbReference type="EMBL" id="PMD19344.1"/>
    </source>
</evidence>
<dbReference type="Proteomes" id="UP000235672">
    <property type="component" value="Unassembled WGS sequence"/>
</dbReference>
<proteinExistence type="predicted"/>
<sequence>NYIFTPTTFIKREIPLYERGMDMNGDLIVLPWLEERFRNEAVALELIRTYTTISVPKLISWGKDEKGLSYLETELVQGSVRCDMAGDECRMPTVHHITRGCNMCKDIARGNANWFVHGTVLPQLKRLMHNTMGLNGFVIPP</sequence>
<dbReference type="OrthoDB" id="2906425at2759"/>
<feature type="non-terminal residue" evidence="1">
    <location>
        <position position="1"/>
    </location>
</feature>
<organism evidence="1 2">
    <name type="scientific">Hyaloscypha hepaticicola</name>
    <dbReference type="NCBI Taxonomy" id="2082293"/>
    <lineage>
        <taxon>Eukaryota</taxon>
        <taxon>Fungi</taxon>
        <taxon>Dikarya</taxon>
        <taxon>Ascomycota</taxon>
        <taxon>Pezizomycotina</taxon>
        <taxon>Leotiomycetes</taxon>
        <taxon>Helotiales</taxon>
        <taxon>Hyaloscyphaceae</taxon>
        <taxon>Hyaloscypha</taxon>
    </lineage>
</organism>
<dbReference type="STRING" id="1745343.A0A2J6PZE4"/>